<keyword evidence="4" id="KW-0963">Cytoplasm</keyword>
<keyword evidence="6" id="KW-0547">Nucleotide-binding</keyword>
<dbReference type="InterPro" id="IPR002312">
    <property type="entry name" value="Asp/Asn-tRNA-synth_IIb"/>
</dbReference>
<organism evidence="14 15">
    <name type="scientific">Elaeophora elaphi</name>
    <dbReference type="NCBI Taxonomy" id="1147741"/>
    <lineage>
        <taxon>Eukaryota</taxon>
        <taxon>Metazoa</taxon>
        <taxon>Ecdysozoa</taxon>
        <taxon>Nematoda</taxon>
        <taxon>Chromadorea</taxon>
        <taxon>Rhabditida</taxon>
        <taxon>Spirurina</taxon>
        <taxon>Spiruromorpha</taxon>
        <taxon>Filarioidea</taxon>
        <taxon>Onchocercidae</taxon>
        <taxon>Elaeophora</taxon>
    </lineage>
</organism>
<dbReference type="GO" id="GO:0004816">
    <property type="term" value="F:asparagine-tRNA ligase activity"/>
    <property type="evidence" value="ECO:0007669"/>
    <property type="project" value="UniProtKB-EC"/>
</dbReference>
<evidence type="ECO:0000256" key="9">
    <source>
        <dbReference type="ARBA" id="ARBA00023146"/>
    </source>
</evidence>
<dbReference type="GO" id="GO:0005524">
    <property type="term" value="F:ATP binding"/>
    <property type="evidence" value="ECO:0007669"/>
    <property type="project" value="UniProtKB-KW"/>
</dbReference>
<dbReference type="PANTHER" id="PTHR22594">
    <property type="entry name" value="ASPARTYL/LYSYL-TRNA SYNTHETASE"/>
    <property type="match status" value="1"/>
</dbReference>
<dbReference type="Gene3D" id="3.30.1910.20">
    <property type="entry name" value="asparaginyl-tRNA synthetase, N-terminal domain"/>
    <property type="match status" value="1"/>
</dbReference>
<comment type="catalytic activity">
    <reaction evidence="11">
        <text>tRNA(Asn) + L-asparagine + ATP = L-asparaginyl-tRNA(Asn) + AMP + diphosphate + H(+)</text>
        <dbReference type="Rhea" id="RHEA:11180"/>
        <dbReference type="Rhea" id="RHEA-COMP:9659"/>
        <dbReference type="Rhea" id="RHEA-COMP:9674"/>
        <dbReference type="ChEBI" id="CHEBI:15378"/>
        <dbReference type="ChEBI" id="CHEBI:30616"/>
        <dbReference type="ChEBI" id="CHEBI:33019"/>
        <dbReference type="ChEBI" id="CHEBI:58048"/>
        <dbReference type="ChEBI" id="CHEBI:78442"/>
        <dbReference type="ChEBI" id="CHEBI:78515"/>
        <dbReference type="ChEBI" id="CHEBI:456215"/>
        <dbReference type="EC" id="6.1.1.22"/>
    </reaction>
</comment>
<evidence type="ECO:0000256" key="1">
    <source>
        <dbReference type="ARBA" id="ARBA00004496"/>
    </source>
</evidence>
<dbReference type="InterPro" id="IPR045864">
    <property type="entry name" value="aa-tRNA-synth_II/BPL/LPL"/>
</dbReference>
<dbReference type="STRING" id="1147741.A0A0R3S480"/>
<protein>
    <recommendedName>
        <fullName evidence="3">asparagine--tRNA ligase</fullName>
        <ecNumber evidence="3">6.1.1.22</ecNumber>
    </recommendedName>
    <alternativeName>
        <fullName evidence="10">Asparaginyl-tRNA synthetase</fullName>
    </alternativeName>
</protein>
<feature type="domain" description="Aminoacyl-tRNA synthetase class II (D/K/N)" evidence="12">
    <location>
        <begin position="450"/>
        <end position="489"/>
    </location>
</feature>
<feature type="domain" description="Aminoacyl-tRNA synthetase class II (D/K/N)" evidence="12">
    <location>
        <begin position="245"/>
        <end position="403"/>
    </location>
</feature>
<proteinExistence type="inferred from homology"/>
<comment type="subcellular location">
    <subcellularLocation>
        <location evidence="1">Cytoplasm</location>
    </subcellularLocation>
</comment>
<evidence type="ECO:0000256" key="7">
    <source>
        <dbReference type="ARBA" id="ARBA00022840"/>
    </source>
</evidence>
<dbReference type="GO" id="GO:0005737">
    <property type="term" value="C:cytoplasm"/>
    <property type="evidence" value="ECO:0007669"/>
    <property type="project" value="UniProtKB-SubCell"/>
</dbReference>
<dbReference type="Proteomes" id="UP000050640">
    <property type="component" value="Unplaced"/>
</dbReference>
<evidence type="ECO:0000256" key="6">
    <source>
        <dbReference type="ARBA" id="ARBA00022741"/>
    </source>
</evidence>
<keyword evidence="7" id="KW-0067">ATP-binding</keyword>
<evidence type="ECO:0000256" key="10">
    <source>
        <dbReference type="ARBA" id="ARBA00029886"/>
    </source>
</evidence>
<comment type="similarity">
    <text evidence="2">Belongs to the class-II aminoacyl-tRNA synthetase family.</text>
</comment>
<evidence type="ECO:0000256" key="8">
    <source>
        <dbReference type="ARBA" id="ARBA00022917"/>
    </source>
</evidence>
<evidence type="ECO:0000256" key="11">
    <source>
        <dbReference type="ARBA" id="ARBA00047844"/>
    </source>
</evidence>
<evidence type="ECO:0000259" key="13">
    <source>
        <dbReference type="Pfam" id="PF01336"/>
    </source>
</evidence>
<keyword evidence="5" id="KW-0436">Ligase</keyword>
<dbReference type="Pfam" id="PF00152">
    <property type="entry name" value="tRNA-synt_2"/>
    <property type="match status" value="2"/>
</dbReference>
<evidence type="ECO:0000313" key="15">
    <source>
        <dbReference type="WBParaSite" id="EEL_0000959301-mRNA-1"/>
    </source>
</evidence>
<evidence type="ECO:0000313" key="14">
    <source>
        <dbReference type="Proteomes" id="UP000050640"/>
    </source>
</evidence>
<dbReference type="PANTHER" id="PTHR22594:SF16">
    <property type="entry name" value="ASPARAGINE--TRNA LIGASE, CYTOPLASMIC"/>
    <property type="match status" value="1"/>
</dbReference>
<dbReference type="GO" id="GO:0003676">
    <property type="term" value="F:nucleic acid binding"/>
    <property type="evidence" value="ECO:0007669"/>
    <property type="project" value="InterPro"/>
</dbReference>
<dbReference type="SUPFAM" id="SSF50249">
    <property type="entry name" value="Nucleic acid-binding proteins"/>
    <property type="match status" value="1"/>
</dbReference>
<dbReference type="CDD" id="cd04323">
    <property type="entry name" value="AsnRS_cyto_like_N"/>
    <property type="match status" value="1"/>
</dbReference>
<keyword evidence="9" id="KW-0030">Aminoacyl-tRNA synthetase</keyword>
<evidence type="ECO:0000259" key="12">
    <source>
        <dbReference type="Pfam" id="PF00152"/>
    </source>
</evidence>
<keyword evidence="8" id="KW-0648">Protein biosynthesis</keyword>
<dbReference type="EC" id="6.1.1.22" evidence="3"/>
<sequence>MARDLSPVDITFGDDAANIIKSRFGVMTIYICPETGDDGNDGSELKSLRTLFQAMVITKSSQGDFLVRITKDGQQDGTTAALEEAKKVQIELDTTSHKRVCIKGWVHRMRQQGESLMFFVLRDGTGFLQAIPTDKLVSFLLHCFRVKFEVLASDALLLFFNYLGTESTVEVYSVIKEIPKGKEALNEHELVTDFWRVIGRAPPGGIDNVLNEEASVDKVLGNRHLVIRGENASALMHLRAATTRAVEGGSTLFGLNYFGESAYLTQSSQLYLETCIPALGDVFCIAQSYRTEKSRTRRHLADYAHVEAECSFITLDDLMTKIEELVCDTIDRLLANEEARKLLKHVNPKFEPPKQKFEPFVRMKYKEAIKWLQEHKVQNEFGNSFNYDDDIAEATERFMTDTINKRDVQDNSLTNLLILCLALVKLLMAFDDLSKAFESVKLIRNHTTGLDQRLYDTCPHGGLDGLGLERFICWLTNTYHIRNVCLYPRFVDRCAP</sequence>
<dbReference type="Gene3D" id="3.30.930.10">
    <property type="entry name" value="Bira Bifunctional Protein, Domain 2"/>
    <property type="match status" value="2"/>
</dbReference>
<dbReference type="PRINTS" id="PR01042">
    <property type="entry name" value="TRNASYNTHASP"/>
</dbReference>
<evidence type="ECO:0000256" key="5">
    <source>
        <dbReference type="ARBA" id="ARBA00022598"/>
    </source>
</evidence>
<name>A0A0R3S480_9BILA</name>
<dbReference type="WBParaSite" id="EEL_0000959301-mRNA-1">
    <property type="protein sequence ID" value="EEL_0000959301-mRNA-1"/>
    <property type="gene ID" value="EEL_0000959301"/>
</dbReference>
<reference evidence="15" key="1">
    <citation type="submission" date="2017-02" db="UniProtKB">
        <authorList>
            <consortium name="WormBaseParasite"/>
        </authorList>
    </citation>
    <scope>IDENTIFICATION</scope>
</reference>
<accession>A0A0R3S480</accession>
<evidence type="ECO:0000256" key="2">
    <source>
        <dbReference type="ARBA" id="ARBA00008226"/>
    </source>
</evidence>
<dbReference type="InterPro" id="IPR004364">
    <property type="entry name" value="Aa-tRNA-synt_II"/>
</dbReference>
<dbReference type="SUPFAM" id="SSF55681">
    <property type="entry name" value="Class II aaRS and biotin synthetases"/>
    <property type="match status" value="1"/>
</dbReference>
<dbReference type="GO" id="GO:0006421">
    <property type="term" value="P:asparaginyl-tRNA aminoacylation"/>
    <property type="evidence" value="ECO:0007669"/>
    <property type="project" value="TreeGrafter"/>
</dbReference>
<feature type="domain" description="OB" evidence="13">
    <location>
        <begin position="100"/>
        <end position="133"/>
    </location>
</feature>
<keyword evidence="14" id="KW-1185">Reference proteome</keyword>
<evidence type="ECO:0000256" key="4">
    <source>
        <dbReference type="ARBA" id="ARBA00022490"/>
    </source>
</evidence>
<dbReference type="Gene3D" id="2.40.50.140">
    <property type="entry name" value="Nucleic acid-binding proteins"/>
    <property type="match status" value="1"/>
</dbReference>
<dbReference type="Pfam" id="PF01336">
    <property type="entry name" value="tRNA_anti-codon"/>
    <property type="match status" value="1"/>
</dbReference>
<dbReference type="AlphaFoldDB" id="A0A0R3S480"/>
<dbReference type="InterPro" id="IPR004365">
    <property type="entry name" value="NA-bd_OB_tRNA"/>
</dbReference>
<dbReference type="InterPro" id="IPR012340">
    <property type="entry name" value="NA-bd_OB-fold"/>
</dbReference>
<evidence type="ECO:0000256" key="3">
    <source>
        <dbReference type="ARBA" id="ARBA00012816"/>
    </source>
</evidence>